<organism evidence="2 3">
    <name type="scientific">Pseudomonas gregormendelii</name>
    <dbReference type="NCBI Taxonomy" id="1628277"/>
    <lineage>
        <taxon>Bacteria</taxon>
        <taxon>Pseudomonadati</taxon>
        <taxon>Pseudomonadota</taxon>
        <taxon>Gammaproteobacteria</taxon>
        <taxon>Pseudomonadales</taxon>
        <taxon>Pseudomonadaceae</taxon>
        <taxon>Pseudomonas</taxon>
    </lineage>
</organism>
<evidence type="ECO:0000256" key="1">
    <source>
        <dbReference type="SAM" id="MobiDB-lite"/>
    </source>
</evidence>
<dbReference type="Proteomes" id="UP000772591">
    <property type="component" value="Unassembled WGS sequence"/>
</dbReference>
<keyword evidence="3" id="KW-1185">Reference proteome</keyword>
<accession>A0ABS3AN77</accession>
<dbReference type="RefSeq" id="WP_205894014.1">
    <property type="nucleotide sequence ID" value="NZ_JADEVO010000053.1"/>
</dbReference>
<evidence type="ECO:0000313" key="2">
    <source>
        <dbReference type="EMBL" id="MBN3968451.1"/>
    </source>
</evidence>
<feature type="compositionally biased region" description="Basic and acidic residues" evidence="1">
    <location>
        <begin position="22"/>
        <end position="40"/>
    </location>
</feature>
<feature type="compositionally biased region" description="Pro residues" evidence="1">
    <location>
        <begin position="226"/>
        <end position="236"/>
    </location>
</feature>
<dbReference type="EMBL" id="JADEVO010000053">
    <property type="protein sequence ID" value="MBN3968451.1"/>
    <property type="molecule type" value="Genomic_DNA"/>
</dbReference>
<sequence>MSTSIPAPVTRPVEAVLPVDEPGEHAGRPPVTERDESRDLPEGVVQCLAQLQPLPEPLSRPSAGLRQARSGAPEKISVAVAPRVPTMPEEGASKPMKVAGGPAVAMAVPALAQPLARPARAVPTTPATQLPALPGGMRLPTSPSVEPALALFKTSATQLPAPPAAMPLPMSDVPGLPGSASAALTQSPAQPVPANGLPGAATTASPTPLAEPGAKPGSTLADRDTPPPQSAQPLPPGLERTARAQTAAPPAAFNPPPTRKAEVPAEKAAQPYLQVPFSKGDSTGVVTINKAPADMPAQLLLSPSNAQVSGHLRDGLELAPQTVWQLNEQHEQAHDERRQHEAGDDETPGDAPQPLAPMLAMQGMKP</sequence>
<proteinExistence type="predicted"/>
<feature type="region of interest" description="Disordered" evidence="1">
    <location>
        <begin position="118"/>
        <end position="141"/>
    </location>
</feature>
<evidence type="ECO:0008006" key="4">
    <source>
        <dbReference type="Google" id="ProtNLM"/>
    </source>
</evidence>
<feature type="region of interest" description="Disordered" evidence="1">
    <location>
        <begin position="1"/>
        <end position="40"/>
    </location>
</feature>
<feature type="compositionally biased region" description="Basic and acidic residues" evidence="1">
    <location>
        <begin position="328"/>
        <end position="342"/>
    </location>
</feature>
<reference evidence="2 3" key="1">
    <citation type="journal article" date="2021" name="Int. J. Syst. Evol. Microbiol.">
        <title>Pseudomonas piscium sp. nov., Pseudomonas pisciculturae sp. nov., Pseudomonas mucoides sp. nov. and Pseudomonas neuropathica sp. nov. isolated from rainbow trout.</title>
        <authorList>
            <person name="Duman M."/>
            <person name="Mulet M."/>
            <person name="Altun S."/>
            <person name="Saticioglu I.B."/>
            <person name="Gomila M."/>
            <person name="Lalucat J."/>
            <person name="Garcia-Valdes E."/>
        </authorList>
    </citation>
    <scope>NUCLEOTIDE SEQUENCE [LARGE SCALE GENOMIC DNA]</scope>
    <source>
        <strain evidence="2 3">LMG 28632</strain>
    </source>
</reference>
<evidence type="ECO:0000313" key="3">
    <source>
        <dbReference type="Proteomes" id="UP000772591"/>
    </source>
</evidence>
<comment type="caution">
    <text evidence="2">The sequence shown here is derived from an EMBL/GenBank/DDBJ whole genome shotgun (WGS) entry which is preliminary data.</text>
</comment>
<feature type="region of interest" description="Disordered" evidence="1">
    <location>
        <begin position="53"/>
        <end position="97"/>
    </location>
</feature>
<gene>
    <name evidence="2" type="ORF">IMW75_24665</name>
</gene>
<feature type="region of interest" description="Disordered" evidence="1">
    <location>
        <begin position="162"/>
        <end position="267"/>
    </location>
</feature>
<protein>
    <recommendedName>
        <fullName evidence="4">Flagellar hook-length control protein FliK</fullName>
    </recommendedName>
</protein>
<feature type="region of interest" description="Disordered" evidence="1">
    <location>
        <begin position="327"/>
        <end position="366"/>
    </location>
</feature>
<name>A0ABS3AN77_9PSED</name>
<feature type="compositionally biased region" description="Low complexity" evidence="1">
    <location>
        <begin position="118"/>
        <end position="134"/>
    </location>
</feature>